<evidence type="ECO:0000313" key="2">
    <source>
        <dbReference type="RefSeq" id="XP_016491227.1"/>
    </source>
</evidence>
<evidence type="ECO:0000313" key="1">
    <source>
        <dbReference type="Proteomes" id="UP000790787"/>
    </source>
</evidence>
<gene>
    <name evidence="2" type="primary">LOC107810906</name>
</gene>
<sequence>MADCESKSEHKKMKKTKTKTKKRKQNSTDEVEEQVHNRPSKAHRINQQPGEVEEPIILPESEESIKLQDNSPWRNLQLILSLQNNSISLQQKLEMTYNYVKSRTEGTGESREEIQTVNFSRVIVFLNNWVQKILVSSEKKIRVEGDKHGMEIARSYLDYKCWVIFKFCLEESSKMGVSLHFLRDLLRVIQYVSRDALIRLGDEPMVSEELELHSVVLDCISLVFSSHGGISNENLDLWISLISIVVEFVQKVLNDKLVGTKAGIFAKQLSCYLLEPFAKFLKVHPTRKNGFRDFIDKLFEDLVILWDALDVNAFESNPEWKRNLLVLIEEVLTQALFHPTHIDGFLSLQSTSKYRRSDDKKSKEEKTFIKSYHRHLFDKLGKIITGKNASALSGAGELLRLFINCVFRKNGVSVGAEAFKHQDGNSTALFKSSSNSSAISKRPPYYGLDAEARKSVFDFFVEIMELFLSEIYAHSQAKLEAGPLYLEINSTLRSLNKLLATCVLEKVYIRTEDTSEGACFKFLKLIYDAVMSLTAQMNQLLQSFAASEVQIPGQVLILAAKEIFLAIHYLVDIEYEVVGEDLEKLWGMILALTASSHSLMNTSDQHLLTSEVLKLGCRLVHLYSELRQVNIAIFTLSKAVREVVSSFRSNEASRASFLYHSFANSLSMLMCSPEFRLSIRNAVKSIPEGQASGCIRQLIVDITESLEWIKSKYQLPAESDSAEPCLSNCGTLCFDLKAELFGKSLTEVYTLILDSMTVTSGNSSLIALSVKDLMAVIRPGLSSLVSQDPDVLNMFFPLVTGRTFSKATALGNDIPTVCWILVFFFRLYMSCRSLQRQAISLMPPDASRKMSRAIADSFAAYSAKDWLERTVWEDESYFSWVVQPSAPLPAVIHIIAEFCHQHTVIGCCPLIYVLSGMALQRLVDLNRQMKSIDYMLQKNNNLVQARLDSDAGLSSYSKDTKKWKKHVSTLRKEAVGLTEFMMRYLSLVTEDRISKSSVDQVSSKDTYLDYLYETEVWDLGTGSIDEKLFPSALWWIVCQNVDIWCPHASKKDLKKFLLALIQNSLPCFSTNMSGLRNHIEKSGYVIGVNRHLVSVELLSNTILYEQRPICRHMASRFCQILKKSVSSIFSYVGEVDINSSPDWENAVHVLEKSSTTFFRCDHPQDDSLLIEPIHHLLNGIPAEACEKERTPNFNTEITRCRAFLNLLSWIPKGHLSSKSFSLYATSILNIDRLVVGCLFDQHGSVALCNCYELLRLLVTCRRTFKNLILTSCEDKKGHQSLLACLLSESSPVIWFMKSLSAINGFQSAISRETSPQLKHMIFSLMDHTSFILLTLFKDQFKVILALTAGKSYGGALSSADGHEETDMKENGPCPDFLDNGDARRSVLSVADTLMEHAQDLLDSLNVAFVNRKVGDLAGLQEIEKVSPVVSCFQGFLCGLASAMDSLDVKSSSTLIESTSCDLKLLSTMKACADLLNSVLHLLFLEGDQCPQGLSSTHFSIETEFCNKLLSMGTHPSRDSANEVDSVIKEEQHSGSAGSGFESLLANVDFGQQYLRKSLLQGLLKGENLDAAFCLRQIFNASSAILKFSLHTKSTSLLSSLLPILVRVSQVLLFEFANHCGALEQFSFIWLDGVVKFIGELGKIFPLLNPLSSRDFFVKQIELHLRAMGKCISLQGKDATLASREIESSTKMLSGLPELDLPNSNWLNHLDELKSRLRMSFTNFVSRSSELHLLSAIQAIERALVGVQEHCIINYEVTTGCLDGGKVSANVAAGIDCLDLILESVSGGLIFGETEVPRTESSAVDRQFCIKLYAACCRMLCNVLKHHRSEARRCIALLEDSVGRLLNCLEMVCTSSVEGDYFGWEVQEGVKCAGFLRRVYEEIRQQKDVYGDHCFQFLSCYIWVYCGYGRLRSGILREIDEALRPGVYALIDACSADDLQRLHTVFGEGPCRSTLATLQHDYKVHFQYEGKV</sequence>
<dbReference type="InterPro" id="IPR052609">
    <property type="entry name" value="Ribosome_Biogenesis_Reg"/>
</dbReference>
<dbReference type="PANTHER" id="PTHR15682:SF2">
    <property type="entry name" value="UNHEALTHY RIBOSOME BIOGENESIS PROTEIN 2 HOMOLOG"/>
    <property type="match status" value="1"/>
</dbReference>
<dbReference type="Pfam" id="PF10441">
    <property type="entry name" value="Urb2"/>
    <property type="match status" value="1"/>
</dbReference>
<dbReference type="InterPro" id="IPR018849">
    <property type="entry name" value="Urb2/Npa2_C"/>
</dbReference>
<organism evidence="1 2">
    <name type="scientific">Nicotiana tabacum</name>
    <name type="common">Common tobacco</name>
    <dbReference type="NCBI Taxonomy" id="4097"/>
    <lineage>
        <taxon>Eukaryota</taxon>
        <taxon>Viridiplantae</taxon>
        <taxon>Streptophyta</taxon>
        <taxon>Embryophyta</taxon>
        <taxon>Tracheophyta</taxon>
        <taxon>Spermatophyta</taxon>
        <taxon>Magnoliopsida</taxon>
        <taxon>eudicotyledons</taxon>
        <taxon>Gunneridae</taxon>
        <taxon>Pentapetalae</taxon>
        <taxon>asterids</taxon>
        <taxon>lamiids</taxon>
        <taxon>Solanales</taxon>
        <taxon>Solanaceae</taxon>
        <taxon>Nicotianoideae</taxon>
        <taxon>Nicotianeae</taxon>
        <taxon>Nicotiana</taxon>
    </lineage>
</organism>
<dbReference type="PANTHER" id="PTHR15682">
    <property type="entry name" value="UNHEALTHY RIBOSOME BIOGENESIS PROTEIN 2 HOMOLOG"/>
    <property type="match status" value="1"/>
</dbReference>
<dbReference type="OrthoDB" id="160374at2759"/>
<dbReference type="GeneID" id="107810906"/>
<reference evidence="2" key="2">
    <citation type="submission" date="2025-08" db="UniProtKB">
        <authorList>
            <consortium name="RefSeq"/>
        </authorList>
    </citation>
    <scope>IDENTIFICATION</scope>
</reference>
<dbReference type="RefSeq" id="XP_016491227.1">
    <property type="nucleotide sequence ID" value="XM_016635741.1"/>
</dbReference>
<proteinExistence type="predicted"/>
<reference evidence="1" key="1">
    <citation type="journal article" date="2014" name="Nat. Commun.">
        <title>The tobacco genome sequence and its comparison with those of tomato and potato.</title>
        <authorList>
            <person name="Sierro N."/>
            <person name="Battey J.N."/>
            <person name="Ouadi S."/>
            <person name="Bakaher N."/>
            <person name="Bovet L."/>
            <person name="Willig A."/>
            <person name="Goepfert S."/>
            <person name="Peitsch M.C."/>
            <person name="Ivanov N.V."/>
        </authorList>
    </citation>
    <scope>NUCLEOTIDE SEQUENCE [LARGE SCALE GENOMIC DNA]</scope>
</reference>
<protein>
    <submittedName>
        <fullName evidence="2">Uncharacterized protein isoform X3</fullName>
    </submittedName>
</protein>
<accession>A0A1S4BQQ9</accession>
<keyword evidence="1" id="KW-1185">Reference proteome</keyword>
<name>A0A1S4BQQ9_TOBAC</name>
<dbReference type="Proteomes" id="UP000790787">
    <property type="component" value="Chromosome 24"/>
</dbReference>